<feature type="compositionally biased region" description="Basic residues" evidence="1">
    <location>
        <begin position="112"/>
        <end position="121"/>
    </location>
</feature>
<gene>
    <name evidence="2" type="ORF">JI435_303630</name>
</gene>
<name>A0A7U2I5A5_PHANO</name>
<sequence>METLLSSVEKVVVIPRDVRQRNLIFAARRERERQACLRGGKACEMQAKSVYMETRLRHGSGQTTLLLKHKLQPYIPPTSSTQLLSNPLQPCTPYPTLLSPHHQSSSHPIPSHPKHPIRPSRRPADPQSLPPPPQSASRGVYSPPIAPSLNTRKDCFSYCYLDSTARNVRA</sequence>
<protein>
    <submittedName>
        <fullName evidence="2">Uncharacterized protein</fullName>
    </submittedName>
</protein>
<dbReference type="VEuPathDB" id="FungiDB:JI435_303630"/>
<dbReference type="AlphaFoldDB" id="A0A7U2I5A5"/>
<organism evidence="2 3">
    <name type="scientific">Phaeosphaeria nodorum (strain SN15 / ATCC MYA-4574 / FGSC 10173)</name>
    <name type="common">Glume blotch fungus</name>
    <name type="synonym">Parastagonospora nodorum</name>
    <dbReference type="NCBI Taxonomy" id="321614"/>
    <lineage>
        <taxon>Eukaryota</taxon>
        <taxon>Fungi</taxon>
        <taxon>Dikarya</taxon>
        <taxon>Ascomycota</taxon>
        <taxon>Pezizomycotina</taxon>
        <taxon>Dothideomycetes</taxon>
        <taxon>Pleosporomycetidae</taxon>
        <taxon>Pleosporales</taxon>
        <taxon>Pleosporineae</taxon>
        <taxon>Phaeosphaeriaceae</taxon>
        <taxon>Parastagonospora</taxon>
    </lineage>
</organism>
<feature type="compositionally biased region" description="Low complexity" evidence="1">
    <location>
        <begin position="99"/>
        <end position="109"/>
    </location>
</feature>
<proteinExistence type="predicted"/>
<feature type="region of interest" description="Disordered" evidence="1">
    <location>
        <begin position="94"/>
        <end position="151"/>
    </location>
</feature>
<accession>A0A7U2I5A5</accession>
<evidence type="ECO:0000313" key="3">
    <source>
        <dbReference type="Proteomes" id="UP000663193"/>
    </source>
</evidence>
<dbReference type="Proteomes" id="UP000663193">
    <property type="component" value="Chromosome 13"/>
</dbReference>
<keyword evidence="3" id="KW-1185">Reference proteome</keyword>
<evidence type="ECO:0000313" key="2">
    <source>
        <dbReference type="EMBL" id="QRD02209.1"/>
    </source>
</evidence>
<reference evidence="3" key="1">
    <citation type="journal article" date="2021" name="BMC Genomics">
        <title>Chromosome-level genome assembly and manually-curated proteome of model necrotroph Parastagonospora nodorum Sn15 reveals a genome-wide trove of candidate effector homologs, and redundancy of virulence-related functions within an accessory chromosome.</title>
        <authorList>
            <person name="Bertazzoni S."/>
            <person name="Jones D.A.B."/>
            <person name="Phan H.T."/>
            <person name="Tan K.-C."/>
            <person name="Hane J.K."/>
        </authorList>
    </citation>
    <scope>NUCLEOTIDE SEQUENCE [LARGE SCALE GENOMIC DNA]</scope>
    <source>
        <strain evidence="3">SN15 / ATCC MYA-4574 / FGSC 10173)</strain>
    </source>
</reference>
<evidence type="ECO:0000256" key="1">
    <source>
        <dbReference type="SAM" id="MobiDB-lite"/>
    </source>
</evidence>
<dbReference type="EMBL" id="CP069035">
    <property type="protein sequence ID" value="QRD02209.1"/>
    <property type="molecule type" value="Genomic_DNA"/>
</dbReference>